<name>A0A8S1S6D7_9CILI</name>
<feature type="compositionally biased region" description="Acidic residues" evidence="1">
    <location>
        <begin position="152"/>
        <end position="173"/>
    </location>
</feature>
<organism evidence="2 3">
    <name type="scientific">Paramecium pentaurelia</name>
    <dbReference type="NCBI Taxonomy" id="43138"/>
    <lineage>
        <taxon>Eukaryota</taxon>
        <taxon>Sar</taxon>
        <taxon>Alveolata</taxon>
        <taxon>Ciliophora</taxon>
        <taxon>Intramacronucleata</taxon>
        <taxon>Oligohymenophorea</taxon>
        <taxon>Peniculida</taxon>
        <taxon>Parameciidae</taxon>
        <taxon>Paramecium</taxon>
    </lineage>
</organism>
<gene>
    <name evidence="2" type="ORF">PPENT_87.1.T0040080</name>
</gene>
<keyword evidence="3" id="KW-1185">Reference proteome</keyword>
<evidence type="ECO:0000313" key="2">
    <source>
        <dbReference type="EMBL" id="CAD8135153.1"/>
    </source>
</evidence>
<feature type="compositionally biased region" description="Acidic residues" evidence="1">
    <location>
        <begin position="227"/>
        <end position="263"/>
    </location>
</feature>
<evidence type="ECO:0000256" key="1">
    <source>
        <dbReference type="SAM" id="MobiDB-lite"/>
    </source>
</evidence>
<proteinExistence type="predicted"/>
<reference evidence="2" key="1">
    <citation type="submission" date="2021-01" db="EMBL/GenBank/DDBJ databases">
        <authorList>
            <consortium name="Genoscope - CEA"/>
            <person name="William W."/>
        </authorList>
    </citation>
    <scope>NUCLEOTIDE SEQUENCE</scope>
</reference>
<feature type="compositionally biased region" description="Polar residues" evidence="1">
    <location>
        <begin position="174"/>
        <end position="183"/>
    </location>
</feature>
<feature type="region of interest" description="Disordered" evidence="1">
    <location>
        <begin position="126"/>
        <end position="283"/>
    </location>
</feature>
<dbReference type="EMBL" id="CAJJDO010000004">
    <property type="protein sequence ID" value="CAD8135153.1"/>
    <property type="molecule type" value="Genomic_DNA"/>
</dbReference>
<dbReference type="Proteomes" id="UP000689195">
    <property type="component" value="Unassembled WGS sequence"/>
</dbReference>
<feature type="compositionally biased region" description="Low complexity" evidence="1">
    <location>
        <begin position="264"/>
        <end position="283"/>
    </location>
</feature>
<protein>
    <submittedName>
        <fullName evidence="2">Uncharacterized protein</fullName>
    </submittedName>
</protein>
<feature type="compositionally biased region" description="Basic and acidic residues" evidence="1">
    <location>
        <begin position="142"/>
        <end position="151"/>
    </location>
</feature>
<sequence>MGQEQSNLPSNNLVVQLHMQNYEKLTKLIEQKLSDQTFTIDKRINQMDDTLLHYAAFKRDKKLVLHLIAKIRGIQLLEMQQMIKKQNQCQKVNENLMNHTIIIYIINQIIKQLLIINMSAKKNTNQFEQDSEEEQIQKKIKKNEEQKKSDEQNDEEFEVDSELQEDEEIEDDGIQTSSHSSIDIQAYLQQRDQIPDEDDDDDDNQQKQKKQTQQKQQQQKVSKKQQDDDENDDDEDDDDDIEDEDEDDQEQVDDDDEDDDENDQPPQKKQKVQQQQQPQKKQR</sequence>
<comment type="caution">
    <text evidence="2">The sequence shown here is derived from an EMBL/GenBank/DDBJ whole genome shotgun (WGS) entry which is preliminary data.</text>
</comment>
<accession>A0A8S1S6D7</accession>
<evidence type="ECO:0000313" key="3">
    <source>
        <dbReference type="Proteomes" id="UP000689195"/>
    </source>
</evidence>
<dbReference type="AlphaFoldDB" id="A0A8S1S6D7"/>